<name>A0ACB7WK87_DIOAL</name>
<reference evidence="2" key="1">
    <citation type="journal article" date="2022" name="Nat. Commun.">
        <title>Chromosome evolution and the genetic basis of agronomically important traits in greater yam.</title>
        <authorList>
            <person name="Bredeson J.V."/>
            <person name="Lyons J.B."/>
            <person name="Oniyinde I.O."/>
            <person name="Okereke N.R."/>
            <person name="Kolade O."/>
            <person name="Nnabue I."/>
            <person name="Nwadili C.O."/>
            <person name="Hribova E."/>
            <person name="Parker M."/>
            <person name="Nwogha J."/>
            <person name="Shu S."/>
            <person name="Carlson J."/>
            <person name="Kariba R."/>
            <person name="Muthemba S."/>
            <person name="Knop K."/>
            <person name="Barton G.J."/>
            <person name="Sherwood A.V."/>
            <person name="Lopez-Montes A."/>
            <person name="Asiedu R."/>
            <person name="Jamnadass R."/>
            <person name="Muchugi A."/>
            <person name="Goodstein D."/>
            <person name="Egesi C.N."/>
            <person name="Featherston J."/>
            <person name="Asfaw A."/>
            <person name="Simpson G.G."/>
            <person name="Dolezel J."/>
            <person name="Hendre P.S."/>
            <person name="Van Deynze A."/>
            <person name="Kumar P.L."/>
            <person name="Obidiegwu J.E."/>
            <person name="Bhattacharjee R."/>
            <person name="Rokhsar D.S."/>
        </authorList>
    </citation>
    <scope>NUCLEOTIDE SEQUENCE [LARGE SCALE GENOMIC DNA]</scope>
    <source>
        <strain evidence="2">cv. TDa95/00328</strain>
    </source>
</reference>
<proteinExistence type="predicted"/>
<evidence type="ECO:0000313" key="1">
    <source>
        <dbReference type="EMBL" id="KAH7688334.1"/>
    </source>
</evidence>
<organism evidence="1 2">
    <name type="scientific">Dioscorea alata</name>
    <name type="common">Purple yam</name>
    <dbReference type="NCBI Taxonomy" id="55571"/>
    <lineage>
        <taxon>Eukaryota</taxon>
        <taxon>Viridiplantae</taxon>
        <taxon>Streptophyta</taxon>
        <taxon>Embryophyta</taxon>
        <taxon>Tracheophyta</taxon>
        <taxon>Spermatophyta</taxon>
        <taxon>Magnoliopsida</taxon>
        <taxon>Liliopsida</taxon>
        <taxon>Dioscoreales</taxon>
        <taxon>Dioscoreaceae</taxon>
        <taxon>Dioscorea</taxon>
    </lineage>
</organism>
<dbReference type="Proteomes" id="UP000827976">
    <property type="component" value="Chromosome 3"/>
</dbReference>
<protein>
    <submittedName>
        <fullName evidence="1">Pentatricopeptide repeat-containing protein</fullName>
    </submittedName>
</protein>
<keyword evidence="2" id="KW-1185">Reference proteome</keyword>
<evidence type="ECO:0000313" key="2">
    <source>
        <dbReference type="Proteomes" id="UP000827976"/>
    </source>
</evidence>
<gene>
    <name evidence="1" type="ORF">IHE45_03G026600</name>
</gene>
<accession>A0ACB7WK87</accession>
<sequence length="194" mass="21692">MAGKYLHMMLEDGFVPGTVLYTMLINQLLKKGDVRFELDLIALMVRNQVEPDLITFGAVISGVCRNVSRHEKMELSLAVKLEEARCLLFKLLSRNTIVPEKLTQNIRCGTTKEKIELAGEYILHLLDVGLVPDLRIYNGMINGFCRANMRNNVNALIDSIDKAGVVLDQVACTILMGAHINSGEIDRATELFTR</sequence>
<dbReference type="EMBL" id="CM037013">
    <property type="protein sequence ID" value="KAH7688334.1"/>
    <property type="molecule type" value="Genomic_DNA"/>
</dbReference>
<comment type="caution">
    <text evidence="1">The sequence shown here is derived from an EMBL/GenBank/DDBJ whole genome shotgun (WGS) entry which is preliminary data.</text>
</comment>